<accession>A0ABD0C508</accession>
<dbReference type="EMBL" id="BTFQ01000062">
    <property type="protein sequence ID" value="GMM14379.1"/>
    <property type="molecule type" value="Genomic_DNA"/>
</dbReference>
<reference evidence="3 4" key="2">
    <citation type="journal article" date="2024" name="Int. J. Syst. Evol. Microbiol.">
        <title>Proposal of Lactobacillus amylovorus subsp. animalis subsp. nov. and an emended description of Lactobacillus amylovorus.</title>
        <authorList>
            <person name="Yamane K."/>
            <person name="Tanizawa Y."/>
            <person name="Kobayashi H."/>
            <person name="Kamizono T."/>
            <person name="Kojima Y."/>
            <person name="Takagi H."/>
            <person name="Tohno M."/>
        </authorList>
    </citation>
    <scope>NUCLEOTIDE SEQUENCE [LARGE SCALE GENOMIC DNA]</scope>
    <source>
        <strain evidence="2 3">BF125</strain>
        <strain evidence="1 4">BF186</strain>
    </source>
</reference>
<dbReference type="Proteomes" id="UP001332503">
    <property type="component" value="Unassembled WGS sequence"/>
</dbReference>
<dbReference type="Proteomes" id="UP001346800">
    <property type="component" value="Unassembled WGS sequence"/>
</dbReference>
<evidence type="ECO:0000313" key="2">
    <source>
        <dbReference type="EMBL" id="GMM15065.1"/>
    </source>
</evidence>
<reference evidence="1" key="1">
    <citation type="submission" date="2023-06" db="EMBL/GenBank/DDBJ databases">
        <authorList>
            <person name="Tohno M."/>
            <person name="Tanizawa Y."/>
        </authorList>
    </citation>
    <scope>NUCLEOTIDE SEQUENCE</scope>
    <source>
        <strain evidence="2">BF125</strain>
        <strain evidence="1">BF186</strain>
    </source>
</reference>
<comment type="caution">
    <text evidence="1">The sequence shown here is derived from an EMBL/GenBank/DDBJ whole genome shotgun (WGS) entry which is preliminary data.</text>
</comment>
<dbReference type="AlphaFoldDB" id="A0ABD0C508"/>
<keyword evidence="3" id="KW-1185">Reference proteome</keyword>
<sequence>MYIPKLTHYLSADFEKSINGKSSLSNSDIPVISEIIGLIYENSNDAAFTLMNLFTFFSPIIWP</sequence>
<evidence type="ECO:0000313" key="3">
    <source>
        <dbReference type="Proteomes" id="UP001332503"/>
    </source>
</evidence>
<proteinExistence type="predicted"/>
<organism evidence="1 4">
    <name type="scientific">Lactobacillus amylovorus subsp. animalium</name>
    <dbReference type="NCBI Taxonomy" id="3378536"/>
    <lineage>
        <taxon>Bacteria</taxon>
        <taxon>Bacillati</taxon>
        <taxon>Bacillota</taxon>
        <taxon>Bacilli</taxon>
        <taxon>Lactobacillales</taxon>
        <taxon>Lactobacillaceae</taxon>
        <taxon>Lactobacillus</taxon>
    </lineage>
</organism>
<gene>
    <name evidence="2" type="ORF">LABF125_01980</name>
    <name evidence="1" type="ORF">LABF186_14960</name>
</gene>
<evidence type="ECO:0000313" key="1">
    <source>
        <dbReference type="EMBL" id="GMM14379.1"/>
    </source>
</evidence>
<dbReference type="EMBL" id="BTFR01000004">
    <property type="protein sequence ID" value="GMM15065.1"/>
    <property type="molecule type" value="Genomic_DNA"/>
</dbReference>
<evidence type="ECO:0000313" key="4">
    <source>
        <dbReference type="Proteomes" id="UP001346800"/>
    </source>
</evidence>
<protein>
    <submittedName>
        <fullName evidence="1">Uncharacterized protein</fullName>
    </submittedName>
</protein>
<name>A0ABD0C508_LACAM</name>